<dbReference type="EMBL" id="CADCTC010000172">
    <property type="protein sequence ID" value="CAA9269667.1"/>
    <property type="molecule type" value="Genomic_DNA"/>
</dbReference>
<reference evidence="4" key="1">
    <citation type="submission" date="2020-02" db="EMBL/GenBank/DDBJ databases">
        <authorList>
            <person name="Meier V. D."/>
        </authorList>
    </citation>
    <scope>NUCLEOTIDE SEQUENCE</scope>
    <source>
        <strain evidence="4">AVDCRST_MAG77</strain>
    </source>
</reference>
<sequence length="275" mass="30864">MTPSIPSTLPNSTQSVGDYEYRGLIAANWDVMRPNAARWPDVAFYKEIILSSGEPALDVGCATGRLVLAYRAEGLDVDGVDVSPEMLEVCRAKAREQGISANLYEQRMETLDLPRRYRTIVVSSSTFQLLTDPAQAREGLRRFYQHLEPNGTLVMSLMLLYNGSDPGPIVREEWSQPREHARPSDGAVVRRRSRSTYDLEQQLESTEDHYEVVLDGQVVASELHAQSPATRWHTQEQSIELLREAGFTDIRLTSGFTQAPAKPDDALWCAIAVRR</sequence>
<evidence type="ECO:0000259" key="3">
    <source>
        <dbReference type="Pfam" id="PF13649"/>
    </source>
</evidence>
<dbReference type="PANTHER" id="PTHR43861:SF1">
    <property type="entry name" value="TRANS-ACONITATE 2-METHYLTRANSFERASE"/>
    <property type="match status" value="1"/>
</dbReference>
<name>A0A6J4J8J8_9CHLR</name>
<evidence type="ECO:0000256" key="2">
    <source>
        <dbReference type="ARBA" id="ARBA00022679"/>
    </source>
</evidence>
<dbReference type="PANTHER" id="PTHR43861">
    <property type="entry name" value="TRANS-ACONITATE 2-METHYLTRANSFERASE-RELATED"/>
    <property type="match status" value="1"/>
</dbReference>
<protein>
    <recommendedName>
        <fullName evidence="3">Methyltransferase domain-containing protein</fullName>
    </recommendedName>
</protein>
<dbReference type="GO" id="GO:0008168">
    <property type="term" value="F:methyltransferase activity"/>
    <property type="evidence" value="ECO:0007669"/>
    <property type="project" value="UniProtKB-KW"/>
</dbReference>
<accession>A0A6J4J8J8</accession>
<dbReference type="GO" id="GO:0032259">
    <property type="term" value="P:methylation"/>
    <property type="evidence" value="ECO:0007669"/>
    <property type="project" value="UniProtKB-KW"/>
</dbReference>
<dbReference type="SUPFAM" id="SSF53335">
    <property type="entry name" value="S-adenosyl-L-methionine-dependent methyltransferases"/>
    <property type="match status" value="1"/>
</dbReference>
<dbReference type="Gene3D" id="3.40.50.150">
    <property type="entry name" value="Vaccinia Virus protein VP39"/>
    <property type="match status" value="1"/>
</dbReference>
<organism evidence="4">
    <name type="scientific">uncultured Chloroflexota bacterium</name>
    <dbReference type="NCBI Taxonomy" id="166587"/>
    <lineage>
        <taxon>Bacteria</taxon>
        <taxon>Bacillati</taxon>
        <taxon>Chloroflexota</taxon>
        <taxon>environmental samples</taxon>
    </lineage>
</organism>
<feature type="domain" description="Methyltransferase" evidence="3">
    <location>
        <begin position="57"/>
        <end position="151"/>
    </location>
</feature>
<proteinExistence type="predicted"/>
<gene>
    <name evidence="4" type="ORF">AVDCRST_MAG77-3128</name>
</gene>
<dbReference type="CDD" id="cd02440">
    <property type="entry name" value="AdoMet_MTases"/>
    <property type="match status" value="1"/>
</dbReference>
<keyword evidence="2" id="KW-0808">Transferase</keyword>
<keyword evidence="1" id="KW-0489">Methyltransferase</keyword>
<dbReference type="InterPro" id="IPR041698">
    <property type="entry name" value="Methyltransf_25"/>
</dbReference>
<evidence type="ECO:0000313" key="4">
    <source>
        <dbReference type="EMBL" id="CAA9269667.1"/>
    </source>
</evidence>
<dbReference type="Pfam" id="PF13649">
    <property type="entry name" value="Methyltransf_25"/>
    <property type="match status" value="1"/>
</dbReference>
<dbReference type="InterPro" id="IPR029063">
    <property type="entry name" value="SAM-dependent_MTases_sf"/>
</dbReference>
<evidence type="ECO:0000256" key="1">
    <source>
        <dbReference type="ARBA" id="ARBA00022603"/>
    </source>
</evidence>
<dbReference type="AlphaFoldDB" id="A0A6J4J8J8"/>